<gene>
    <name evidence="2" type="ORF">Cpa01nite_34380</name>
</gene>
<reference evidence="2" key="1">
    <citation type="submission" date="2021-01" db="EMBL/GenBank/DDBJ databases">
        <title>Whole genome shotgun sequence of Cellulomonas pakistanensis NBRC 110800.</title>
        <authorList>
            <person name="Komaki H."/>
            <person name="Tamura T."/>
        </authorList>
    </citation>
    <scope>NUCLEOTIDE SEQUENCE</scope>
    <source>
        <strain evidence="2">NBRC 110800</strain>
    </source>
</reference>
<dbReference type="InterPro" id="IPR012340">
    <property type="entry name" value="NA-bd_OB-fold"/>
</dbReference>
<sequence length="125" mass="13984">MSPLSLREGLRKAVASQEEIEADEEREDAVRAKGCVPVSQTPDRHRVKVSGVIRSVVLRPRQGVPALEADLYDGSGNLVLVWLGRREIAGIEPGRRLKVEGLVCTREGRRSMFNPRYELRPRPGE</sequence>
<organism evidence="2 3">
    <name type="scientific">Cellulomonas pakistanensis</name>
    <dbReference type="NCBI Taxonomy" id="992287"/>
    <lineage>
        <taxon>Bacteria</taxon>
        <taxon>Bacillati</taxon>
        <taxon>Actinomycetota</taxon>
        <taxon>Actinomycetes</taxon>
        <taxon>Micrococcales</taxon>
        <taxon>Cellulomonadaceae</taxon>
        <taxon>Cellulomonas</taxon>
    </lineage>
</organism>
<accession>A0A919PH44</accession>
<dbReference type="Gene3D" id="2.40.50.140">
    <property type="entry name" value="Nucleic acid-binding proteins"/>
    <property type="match status" value="1"/>
</dbReference>
<dbReference type="Proteomes" id="UP000642125">
    <property type="component" value="Unassembled WGS sequence"/>
</dbReference>
<dbReference type="EMBL" id="BONO01000035">
    <property type="protein sequence ID" value="GIG38057.1"/>
    <property type="molecule type" value="Genomic_DNA"/>
</dbReference>
<dbReference type="CDD" id="cd04488">
    <property type="entry name" value="RecG_wedge_OBF"/>
    <property type="match status" value="1"/>
</dbReference>
<evidence type="ECO:0008006" key="4">
    <source>
        <dbReference type="Google" id="ProtNLM"/>
    </source>
</evidence>
<comment type="caution">
    <text evidence="2">The sequence shown here is derived from an EMBL/GenBank/DDBJ whole genome shotgun (WGS) entry which is preliminary data.</text>
</comment>
<evidence type="ECO:0000256" key="1">
    <source>
        <dbReference type="SAM" id="MobiDB-lite"/>
    </source>
</evidence>
<evidence type="ECO:0000313" key="2">
    <source>
        <dbReference type="EMBL" id="GIG38057.1"/>
    </source>
</evidence>
<name>A0A919PH44_9CELL</name>
<protein>
    <recommendedName>
        <fullName evidence="4">DNA-binding protein</fullName>
    </recommendedName>
</protein>
<dbReference type="AlphaFoldDB" id="A0A919PH44"/>
<keyword evidence="3" id="KW-1185">Reference proteome</keyword>
<feature type="region of interest" description="Disordered" evidence="1">
    <location>
        <begin position="1"/>
        <end position="28"/>
    </location>
</feature>
<feature type="compositionally biased region" description="Acidic residues" evidence="1">
    <location>
        <begin position="18"/>
        <end position="27"/>
    </location>
</feature>
<proteinExistence type="predicted"/>
<evidence type="ECO:0000313" key="3">
    <source>
        <dbReference type="Proteomes" id="UP000642125"/>
    </source>
</evidence>